<dbReference type="InterPro" id="IPR003425">
    <property type="entry name" value="CCB3/YggT"/>
</dbReference>
<organism evidence="2 3">
    <name type="scientific">Thermosipho ferrireducens</name>
    <dbReference type="NCBI Taxonomy" id="2571116"/>
    <lineage>
        <taxon>Bacteria</taxon>
        <taxon>Thermotogati</taxon>
        <taxon>Thermotogota</taxon>
        <taxon>Thermotogae</taxon>
        <taxon>Thermotogales</taxon>
        <taxon>Fervidobacteriaceae</taxon>
        <taxon>Thermosipho</taxon>
    </lineage>
</organism>
<accession>A0ABX7S4R4</accession>
<dbReference type="RefSeq" id="WP_207566191.1">
    <property type="nucleotide sequence ID" value="NZ_CP071446.1"/>
</dbReference>
<feature type="transmembrane region" description="Helical" evidence="1">
    <location>
        <begin position="7"/>
        <end position="35"/>
    </location>
</feature>
<evidence type="ECO:0000256" key="1">
    <source>
        <dbReference type="SAM" id="Phobius"/>
    </source>
</evidence>
<reference evidence="2 3" key="1">
    <citation type="submission" date="2021-03" db="EMBL/GenBank/DDBJ databases">
        <title>Thermosipho ferrireducens sp.nov., an anaerobic thermophilic iron-reducing bacterium isolated from a deep-sea hydrothermal sulfide deposits.</title>
        <authorList>
            <person name="Zeng X."/>
            <person name="Chen Y."/>
            <person name="Shao Z."/>
        </authorList>
    </citation>
    <scope>NUCLEOTIDE SEQUENCE [LARGE SCALE GENOMIC DNA]</scope>
    <source>
        <strain evidence="2 3">JL129W03</strain>
    </source>
</reference>
<keyword evidence="3" id="KW-1185">Reference proteome</keyword>
<keyword evidence="1" id="KW-1133">Transmembrane helix</keyword>
<proteinExistence type="predicted"/>
<evidence type="ECO:0000313" key="2">
    <source>
        <dbReference type="EMBL" id="QTA37466.1"/>
    </source>
</evidence>
<dbReference type="Proteomes" id="UP000671862">
    <property type="component" value="Chromosome"/>
</dbReference>
<dbReference type="EMBL" id="CP071446">
    <property type="protein sequence ID" value="QTA37466.1"/>
    <property type="molecule type" value="Genomic_DNA"/>
</dbReference>
<keyword evidence="1" id="KW-0472">Membrane</keyword>
<evidence type="ECO:0000313" key="3">
    <source>
        <dbReference type="Proteomes" id="UP000671862"/>
    </source>
</evidence>
<name>A0ABX7S4R4_9BACT</name>
<sequence length="98" mass="11211">MFILGNFVIGIGVALRVFLNIEIVFIIISALLSWIPEAHYHRVYHFFQGVADIVENPIRRIIPRIGPIDITPILAIILIIFLDRFIAQSLIELGYLLK</sequence>
<dbReference type="Pfam" id="PF02325">
    <property type="entry name" value="CCB3_YggT"/>
    <property type="match status" value="1"/>
</dbReference>
<gene>
    <name evidence="2" type="ORF">JYK00_06930</name>
</gene>
<protein>
    <submittedName>
        <fullName evidence="2">YggT family protein</fullName>
    </submittedName>
</protein>
<keyword evidence="1" id="KW-0812">Transmembrane</keyword>